<dbReference type="PANTHER" id="PTHR33711:SF9">
    <property type="entry name" value="PROTOCATECHUATE 3,4-DIOXYGENASE ALPHA CHAIN"/>
    <property type="match status" value="1"/>
</dbReference>
<keyword evidence="3 5" id="KW-0560">Oxidoreductase</keyword>
<dbReference type="AlphaFoldDB" id="A0A6J4R2L0"/>
<dbReference type="InterPro" id="IPR015889">
    <property type="entry name" value="Intradiol_dOase_core"/>
</dbReference>
<comment type="similarity">
    <text evidence="1">Belongs to the intradiol ring-cleavage dioxygenase family.</text>
</comment>
<dbReference type="InterPro" id="IPR012786">
    <property type="entry name" value="Protocat_dOase_a"/>
</dbReference>
<reference evidence="5" key="1">
    <citation type="submission" date="2020-02" db="EMBL/GenBank/DDBJ databases">
        <authorList>
            <person name="Meier V. D."/>
        </authorList>
    </citation>
    <scope>NUCLEOTIDE SEQUENCE</scope>
    <source>
        <strain evidence="5">AVDCRST_MAG25</strain>
    </source>
</reference>
<dbReference type="PANTHER" id="PTHR33711">
    <property type="entry name" value="DIOXYGENASE, PUTATIVE (AFU_ORTHOLOGUE AFUA_2G02910)-RELATED"/>
    <property type="match status" value="1"/>
</dbReference>
<dbReference type="InterPro" id="IPR050770">
    <property type="entry name" value="Intradiol_RC_Dioxygenase"/>
</dbReference>
<evidence type="ECO:0000256" key="1">
    <source>
        <dbReference type="ARBA" id="ARBA00007825"/>
    </source>
</evidence>
<feature type="domain" description="Intradiol ring-cleavage dioxygenases" evidence="4">
    <location>
        <begin position="38"/>
        <end position="66"/>
    </location>
</feature>
<dbReference type="CDD" id="cd03463">
    <property type="entry name" value="3_4-PCD_alpha"/>
    <property type="match status" value="1"/>
</dbReference>
<evidence type="ECO:0000259" key="4">
    <source>
        <dbReference type="PROSITE" id="PS00083"/>
    </source>
</evidence>
<evidence type="ECO:0000313" key="5">
    <source>
        <dbReference type="EMBL" id="CAA9462395.1"/>
    </source>
</evidence>
<keyword evidence="2 5" id="KW-0223">Dioxygenase</keyword>
<dbReference type="Gene3D" id="2.60.130.10">
    <property type="entry name" value="Aromatic compound dioxygenase"/>
    <property type="match status" value="1"/>
</dbReference>
<dbReference type="GO" id="GO:0018578">
    <property type="term" value="F:protocatechuate 3,4-dioxygenase activity"/>
    <property type="evidence" value="ECO:0007669"/>
    <property type="project" value="UniProtKB-EC"/>
</dbReference>
<organism evidence="5">
    <name type="scientific">uncultured Rubrobacteraceae bacterium</name>
    <dbReference type="NCBI Taxonomy" id="349277"/>
    <lineage>
        <taxon>Bacteria</taxon>
        <taxon>Bacillati</taxon>
        <taxon>Actinomycetota</taxon>
        <taxon>Rubrobacteria</taxon>
        <taxon>Rubrobacterales</taxon>
        <taxon>Rubrobacteraceae</taxon>
        <taxon>environmental samples</taxon>
    </lineage>
</organism>
<dbReference type="Pfam" id="PF00775">
    <property type="entry name" value="Dioxygenase_C"/>
    <property type="match status" value="1"/>
</dbReference>
<name>A0A6J4R2L0_9ACTN</name>
<dbReference type="SUPFAM" id="SSF49482">
    <property type="entry name" value="Aromatic compound dioxygenase"/>
    <property type="match status" value="1"/>
</dbReference>
<accession>A0A6J4R2L0</accession>
<dbReference type="EC" id="1.13.11.3" evidence="5"/>
<proteinExistence type="inferred from homology"/>
<sequence>MSLPPTPSQTVGPFFADALLGEDRSELVSPDYPGAIRITGTIYDGAGEAVPDAMIEVWQAGSSGRYAHPEDDREDLPLDEGFEGFGRFGSDPDGTFSFVTVKPGRVPGPDGTSVQAPHIAVSVFARGLLKRLVTRIYFSDEAGANAEDPVLLSIENPELRGTLVAREQGDSYRFDIRLQGDRQTAFFDV</sequence>
<dbReference type="GO" id="GO:0008199">
    <property type="term" value="F:ferric iron binding"/>
    <property type="evidence" value="ECO:0007669"/>
    <property type="project" value="InterPro"/>
</dbReference>
<gene>
    <name evidence="5" type="ORF">AVDCRST_MAG25-1051</name>
</gene>
<dbReference type="NCBIfam" id="TIGR02423">
    <property type="entry name" value="protocat_alph"/>
    <property type="match status" value="1"/>
</dbReference>
<protein>
    <submittedName>
        <fullName evidence="5">Protocatechuate 3,4-dioxygenase alpha chain</fullName>
        <ecNumber evidence="5">1.13.11.3</ecNumber>
    </submittedName>
</protein>
<dbReference type="InterPro" id="IPR000627">
    <property type="entry name" value="Intradiol_dOase_C"/>
</dbReference>
<evidence type="ECO:0000256" key="2">
    <source>
        <dbReference type="ARBA" id="ARBA00022964"/>
    </source>
</evidence>
<dbReference type="EMBL" id="CADCVI010000066">
    <property type="protein sequence ID" value="CAA9462395.1"/>
    <property type="molecule type" value="Genomic_DNA"/>
</dbReference>
<evidence type="ECO:0000256" key="3">
    <source>
        <dbReference type="ARBA" id="ARBA00023002"/>
    </source>
</evidence>
<dbReference type="PROSITE" id="PS00083">
    <property type="entry name" value="INTRADIOL_DIOXYGENAS"/>
    <property type="match status" value="1"/>
</dbReference>